<sequence length="219" mass="23375">MDKIILLTLFSIIGSVTKGNAQLSCFVCSNCPNGHELDRNLIRSCGTPDVTIDPPETTTPEEEDTTTSTPPTVPTDPTVTETPPNSPPTTTAQTPTDPATTTQTTDGGVPTVPVSPPTTTEQVPVIPIQMLGPKLRHIMQGQVGEYQCFVVRQQVGNEMHLNRGCVITQSTEQQTCLDAAGGEEPAFCDLCATDECNTADHTEESSATKYSLSLAQRTI</sequence>
<feature type="region of interest" description="Disordered" evidence="1">
    <location>
        <begin position="45"/>
        <end position="120"/>
    </location>
</feature>
<organism evidence="3 4">
    <name type="scientific">Pseudolycoriella hygida</name>
    <dbReference type="NCBI Taxonomy" id="35572"/>
    <lineage>
        <taxon>Eukaryota</taxon>
        <taxon>Metazoa</taxon>
        <taxon>Ecdysozoa</taxon>
        <taxon>Arthropoda</taxon>
        <taxon>Hexapoda</taxon>
        <taxon>Insecta</taxon>
        <taxon>Pterygota</taxon>
        <taxon>Neoptera</taxon>
        <taxon>Endopterygota</taxon>
        <taxon>Diptera</taxon>
        <taxon>Nematocera</taxon>
        <taxon>Sciaroidea</taxon>
        <taxon>Sciaridae</taxon>
        <taxon>Pseudolycoriella</taxon>
    </lineage>
</organism>
<proteinExistence type="predicted"/>
<feature type="signal peptide" evidence="2">
    <location>
        <begin position="1"/>
        <end position="21"/>
    </location>
</feature>
<feature type="compositionally biased region" description="Low complexity" evidence="1">
    <location>
        <begin position="66"/>
        <end position="120"/>
    </location>
</feature>
<feature type="compositionally biased region" description="Low complexity" evidence="1">
    <location>
        <begin position="47"/>
        <end position="58"/>
    </location>
</feature>
<dbReference type="AlphaFoldDB" id="A0A9Q0S7L3"/>
<evidence type="ECO:0000313" key="4">
    <source>
        <dbReference type="Proteomes" id="UP001151699"/>
    </source>
</evidence>
<protein>
    <submittedName>
        <fullName evidence="3">Uncharacterized protein</fullName>
    </submittedName>
</protein>
<gene>
    <name evidence="3" type="ORF">Bhyg_02266</name>
</gene>
<feature type="chain" id="PRO_5040417741" evidence="2">
    <location>
        <begin position="22"/>
        <end position="219"/>
    </location>
</feature>
<keyword evidence="4" id="KW-1185">Reference proteome</keyword>
<comment type="caution">
    <text evidence="3">The sequence shown here is derived from an EMBL/GenBank/DDBJ whole genome shotgun (WGS) entry which is preliminary data.</text>
</comment>
<dbReference type="EMBL" id="WJQU01000001">
    <property type="protein sequence ID" value="KAJ6647048.1"/>
    <property type="molecule type" value="Genomic_DNA"/>
</dbReference>
<accession>A0A9Q0S7L3</accession>
<feature type="non-terminal residue" evidence="3">
    <location>
        <position position="1"/>
    </location>
</feature>
<evidence type="ECO:0000256" key="1">
    <source>
        <dbReference type="SAM" id="MobiDB-lite"/>
    </source>
</evidence>
<evidence type="ECO:0000256" key="2">
    <source>
        <dbReference type="SAM" id="SignalP"/>
    </source>
</evidence>
<reference evidence="3" key="1">
    <citation type="submission" date="2022-07" db="EMBL/GenBank/DDBJ databases">
        <authorList>
            <person name="Trinca V."/>
            <person name="Uliana J.V.C."/>
            <person name="Torres T.T."/>
            <person name="Ward R.J."/>
            <person name="Monesi N."/>
        </authorList>
    </citation>
    <scope>NUCLEOTIDE SEQUENCE</scope>
    <source>
        <strain evidence="3">HSMRA1968</strain>
        <tissue evidence="3">Whole embryos</tissue>
    </source>
</reference>
<keyword evidence="2" id="KW-0732">Signal</keyword>
<evidence type="ECO:0000313" key="3">
    <source>
        <dbReference type="EMBL" id="KAJ6647048.1"/>
    </source>
</evidence>
<name>A0A9Q0S7L3_9DIPT</name>
<dbReference type="Proteomes" id="UP001151699">
    <property type="component" value="Chromosome A"/>
</dbReference>